<dbReference type="Proteomes" id="UP001341840">
    <property type="component" value="Unassembled WGS sequence"/>
</dbReference>
<evidence type="ECO:0000313" key="2">
    <source>
        <dbReference type="Proteomes" id="UP001341840"/>
    </source>
</evidence>
<accession>A0ABU6UUT7</accession>
<protein>
    <submittedName>
        <fullName evidence="1">Uncharacterized protein</fullName>
    </submittedName>
</protein>
<name>A0ABU6UUT7_9FABA</name>
<evidence type="ECO:0000313" key="1">
    <source>
        <dbReference type="EMBL" id="MED6163368.1"/>
    </source>
</evidence>
<dbReference type="EMBL" id="JASCZI010121945">
    <property type="protein sequence ID" value="MED6163368.1"/>
    <property type="molecule type" value="Genomic_DNA"/>
</dbReference>
<proteinExistence type="predicted"/>
<gene>
    <name evidence="1" type="ORF">PIB30_079216</name>
</gene>
<organism evidence="1 2">
    <name type="scientific">Stylosanthes scabra</name>
    <dbReference type="NCBI Taxonomy" id="79078"/>
    <lineage>
        <taxon>Eukaryota</taxon>
        <taxon>Viridiplantae</taxon>
        <taxon>Streptophyta</taxon>
        <taxon>Embryophyta</taxon>
        <taxon>Tracheophyta</taxon>
        <taxon>Spermatophyta</taxon>
        <taxon>Magnoliopsida</taxon>
        <taxon>eudicotyledons</taxon>
        <taxon>Gunneridae</taxon>
        <taxon>Pentapetalae</taxon>
        <taxon>rosids</taxon>
        <taxon>fabids</taxon>
        <taxon>Fabales</taxon>
        <taxon>Fabaceae</taxon>
        <taxon>Papilionoideae</taxon>
        <taxon>50 kb inversion clade</taxon>
        <taxon>dalbergioids sensu lato</taxon>
        <taxon>Dalbergieae</taxon>
        <taxon>Pterocarpus clade</taxon>
        <taxon>Stylosanthes</taxon>
    </lineage>
</organism>
<reference evidence="1 2" key="1">
    <citation type="journal article" date="2023" name="Plants (Basel)">
        <title>Bridging the Gap: Combining Genomics and Transcriptomics Approaches to Understand Stylosanthes scabra, an Orphan Legume from the Brazilian Caatinga.</title>
        <authorList>
            <person name="Ferreira-Neto J.R.C."/>
            <person name="da Silva M.D."/>
            <person name="Binneck E."/>
            <person name="de Melo N.F."/>
            <person name="da Silva R.H."/>
            <person name="de Melo A.L.T.M."/>
            <person name="Pandolfi V."/>
            <person name="Bustamante F.O."/>
            <person name="Brasileiro-Vidal A.C."/>
            <person name="Benko-Iseppon A.M."/>
        </authorList>
    </citation>
    <scope>NUCLEOTIDE SEQUENCE [LARGE SCALE GENOMIC DNA]</scope>
    <source>
        <tissue evidence="1">Leaves</tissue>
    </source>
</reference>
<comment type="caution">
    <text evidence="1">The sequence shown here is derived from an EMBL/GenBank/DDBJ whole genome shotgun (WGS) entry which is preliminary data.</text>
</comment>
<keyword evidence="2" id="KW-1185">Reference proteome</keyword>
<sequence>MELNPLSHSEEEQKPMAEASFIINESEIVSNHDVEDGAIAEGTTEVADRVQEKGGVGAKAIAKATTFAFNHGGHEKPCYNEDSGSCQATLGSAQAIACNRDTRRGRSIAR</sequence>